<reference evidence="1" key="1">
    <citation type="submission" date="2019-10" db="EMBL/GenBank/DDBJ databases">
        <authorList>
            <person name="Zhang R."/>
            <person name="Pan Y."/>
            <person name="Wang J."/>
            <person name="Ma R."/>
            <person name="Yu S."/>
        </authorList>
    </citation>
    <scope>NUCLEOTIDE SEQUENCE</scope>
    <source>
        <strain evidence="1">LA-IB0</strain>
        <tissue evidence="1">Leaf</tissue>
    </source>
</reference>
<dbReference type="Proteomes" id="UP000826271">
    <property type="component" value="Unassembled WGS sequence"/>
</dbReference>
<evidence type="ECO:0000313" key="1">
    <source>
        <dbReference type="EMBL" id="KAG8366863.1"/>
    </source>
</evidence>
<organism evidence="1 2">
    <name type="scientific">Buddleja alternifolia</name>
    <dbReference type="NCBI Taxonomy" id="168488"/>
    <lineage>
        <taxon>Eukaryota</taxon>
        <taxon>Viridiplantae</taxon>
        <taxon>Streptophyta</taxon>
        <taxon>Embryophyta</taxon>
        <taxon>Tracheophyta</taxon>
        <taxon>Spermatophyta</taxon>
        <taxon>Magnoliopsida</taxon>
        <taxon>eudicotyledons</taxon>
        <taxon>Gunneridae</taxon>
        <taxon>Pentapetalae</taxon>
        <taxon>asterids</taxon>
        <taxon>lamiids</taxon>
        <taxon>Lamiales</taxon>
        <taxon>Scrophulariaceae</taxon>
        <taxon>Buddlejeae</taxon>
        <taxon>Buddleja</taxon>
    </lineage>
</organism>
<sequence>MSSAAAANDEIPSADFNETEFVSRGCCSFLSFTCFRSENWERISTSEQEISDRRSWWRKGISALKKVREWSELVAGPKWKTFIRRFNKSAGRSRAGKFQYDPFSYALNFDDGQGQNGQFDDDRIFRDFSSRYAAVPVQNGKDGAAAT</sequence>
<evidence type="ECO:0000313" key="2">
    <source>
        <dbReference type="Proteomes" id="UP000826271"/>
    </source>
</evidence>
<proteinExistence type="predicted"/>
<dbReference type="PANTHER" id="PTHR47076">
    <property type="entry name" value="NHL DOMAIN PROTEIN"/>
    <property type="match status" value="1"/>
</dbReference>
<protein>
    <recommendedName>
        <fullName evidence="3">NHL domain-containing protein</fullName>
    </recommendedName>
</protein>
<gene>
    <name evidence="1" type="ORF">BUALT_Bualt16G0012200</name>
</gene>
<dbReference type="AlphaFoldDB" id="A0AAV6WIX3"/>
<accession>A0AAV6WIX3</accession>
<dbReference type="PANTHER" id="PTHR47076:SF12">
    <property type="entry name" value="NHL DOMAIN-CONTAINING PROTEIN"/>
    <property type="match status" value="1"/>
</dbReference>
<keyword evidence="2" id="KW-1185">Reference proteome</keyword>
<name>A0AAV6WIX3_9LAMI</name>
<dbReference type="EMBL" id="WHWC01000016">
    <property type="protein sequence ID" value="KAG8366863.1"/>
    <property type="molecule type" value="Genomic_DNA"/>
</dbReference>
<comment type="caution">
    <text evidence="1">The sequence shown here is derived from an EMBL/GenBank/DDBJ whole genome shotgun (WGS) entry which is preliminary data.</text>
</comment>
<evidence type="ECO:0008006" key="3">
    <source>
        <dbReference type="Google" id="ProtNLM"/>
    </source>
</evidence>